<accession>A0AB38FWF0</accession>
<proteinExistence type="predicted"/>
<dbReference type="Proteomes" id="UP000267341">
    <property type="component" value="Unassembled WGS sequence"/>
</dbReference>
<keyword evidence="2" id="KW-0732">Signal</keyword>
<organism evidence="4 5">
    <name type="scientific">Yokenella regensburgei</name>
    <dbReference type="NCBI Taxonomy" id="158877"/>
    <lineage>
        <taxon>Bacteria</taxon>
        <taxon>Pseudomonadati</taxon>
        <taxon>Pseudomonadota</taxon>
        <taxon>Gammaproteobacteria</taxon>
        <taxon>Enterobacterales</taxon>
        <taxon>Enterobacteriaceae</taxon>
        <taxon>Yokenella</taxon>
    </lineage>
</organism>
<protein>
    <recommendedName>
        <fullName evidence="7">Lipoprotein</fullName>
    </recommendedName>
</protein>
<evidence type="ECO:0000256" key="1">
    <source>
        <dbReference type="SAM" id="MobiDB-lite"/>
    </source>
</evidence>
<evidence type="ECO:0000313" key="6">
    <source>
        <dbReference type="Proteomes" id="UP000267341"/>
    </source>
</evidence>
<evidence type="ECO:0008006" key="7">
    <source>
        <dbReference type="Google" id="ProtNLM"/>
    </source>
</evidence>
<dbReference type="EMBL" id="UAVL01000011">
    <property type="protein sequence ID" value="SQA63401.1"/>
    <property type="molecule type" value="Genomic_DNA"/>
</dbReference>
<reference evidence="4 5" key="1">
    <citation type="submission" date="2018-06" db="EMBL/GenBank/DDBJ databases">
        <authorList>
            <consortium name="Pathogen Informatics"/>
            <person name="Doyle S."/>
        </authorList>
    </citation>
    <scope>NUCLEOTIDE SEQUENCE [LARGE SCALE GENOMIC DNA]</scope>
    <source>
        <strain evidence="4 5">NCTC11967</strain>
    </source>
</reference>
<gene>
    <name evidence="3" type="ORF">C7387_3261</name>
    <name evidence="4" type="ORF">NCTC11967_02440</name>
</gene>
<comment type="caution">
    <text evidence="4">The sequence shown here is derived from an EMBL/GenBank/DDBJ whole genome shotgun (WGS) entry which is preliminary data.</text>
</comment>
<dbReference type="GeneID" id="66905247"/>
<keyword evidence="6" id="KW-1185">Reference proteome</keyword>
<evidence type="ECO:0000313" key="4">
    <source>
        <dbReference type="EMBL" id="SQA63401.1"/>
    </source>
</evidence>
<dbReference type="Proteomes" id="UP000251313">
    <property type="component" value="Unassembled WGS sequence"/>
</dbReference>
<sequence length="112" mass="12987">MQLMKGVLAVGMVGLLVASVTGYAQDTQWQKNHPRREEVNQRLDNQDHRIKHDVKDGSMSRDEAKKLHEQDKSIRHQEQADARHDNGHITKHEQKRLNNEENHVNHEISSAQ</sequence>
<feature type="compositionally biased region" description="Basic and acidic residues" evidence="1">
    <location>
        <begin position="35"/>
        <end position="106"/>
    </location>
</feature>
<dbReference type="EMBL" id="RBIZ01000005">
    <property type="protein sequence ID" value="RKR53787.1"/>
    <property type="molecule type" value="Genomic_DNA"/>
</dbReference>
<feature type="region of interest" description="Disordered" evidence="1">
    <location>
        <begin position="27"/>
        <end position="112"/>
    </location>
</feature>
<evidence type="ECO:0000313" key="3">
    <source>
        <dbReference type="EMBL" id="RKR53787.1"/>
    </source>
</evidence>
<dbReference type="AlphaFoldDB" id="A0AB38FWF0"/>
<evidence type="ECO:0000256" key="2">
    <source>
        <dbReference type="SAM" id="SignalP"/>
    </source>
</evidence>
<evidence type="ECO:0000313" key="5">
    <source>
        <dbReference type="Proteomes" id="UP000251313"/>
    </source>
</evidence>
<dbReference type="RefSeq" id="WP_038252624.1">
    <property type="nucleotide sequence ID" value="NZ_CP050811.1"/>
</dbReference>
<feature type="signal peptide" evidence="2">
    <location>
        <begin position="1"/>
        <end position="24"/>
    </location>
</feature>
<name>A0AB38FWF0_9ENTR</name>
<reference evidence="3 6" key="2">
    <citation type="submission" date="2018-10" db="EMBL/GenBank/DDBJ databases">
        <title>Genomic Encyclopedia of Type Strains, Phase IV (KMG-IV): sequencing the most valuable type-strain genomes for metagenomic binning, comparative biology and taxonomic classification.</title>
        <authorList>
            <person name="Goeker M."/>
        </authorList>
    </citation>
    <scope>NUCLEOTIDE SEQUENCE [LARGE SCALE GENOMIC DNA]</scope>
    <source>
        <strain evidence="3 6">DSM 5079</strain>
    </source>
</reference>
<feature type="chain" id="PRO_5044329881" description="Lipoprotein" evidence="2">
    <location>
        <begin position="25"/>
        <end position="112"/>
    </location>
</feature>